<evidence type="ECO:0000256" key="14">
    <source>
        <dbReference type="ARBA" id="ARBA00052702"/>
    </source>
</evidence>
<evidence type="ECO:0000256" key="10">
    <source>
        <dbReference type="ARBA" id="ARBA00023128"/>
    </source>
</evidence>
<dbReference type="AlphaFoldDB" id="A0A1G4J7Q3"/>
<dbReference type="PROSITE" id="PS00440">
    <property type="entry name" value="ACYLTRANSF_C_2"/>
    <property type="match status" value="1"/>
</dbReference>
<evidence type="ECO:0000256" key="5">
    <source>
        <dbReference type="ARBA" id="ARBA00022679"/>
    </source>
</evidence>
<proteinExistence type="inferred from homology"/>
<comment type="function">
    <text evidence="15">Carnitine acetylase is specific for short chain fatty acids. Carnitine acetylase seems to affect the flux through the pyruvate dehydrogenase complex. It may be involved as well in the transport of acetyl-CoA into mitochondria.</text>
</comment>
<reference evidence="22" key="1">
    <citation type="submission" date="2016-03" db="EMBL/GenBank/DDBJ databases">
        <authorList>
            <person name="Devillers Hugo."/>
        </authorList>
    </citation>
    <scope>NUCLEOTIDE SEQUENCE [LARGE SCALE GENOMIC DNA]</scope>
</reference>
<keyword evidence="9" id="KW-0443">Lipid metabolism</keyword>
<dbReference type="InterPro" id="IPR000542">
    <property type="entry name" value="Carn_acyl_trans"/>
</dbReference>
<keyword evidence="6" id="KW-0999">Mitochondrion inner membrane</keyword>
<comment type="subcellular location">
    <subcellularLocation>
        <location evidence="2">Mitochondrion inner membrane</location>
        <topology evidence="2">Peripheral membrane protein</topology>
        <orientation evidence="2">Matrix side</orientation>
    </subcellularLocation>
    <subcellularLocation>
        <location evidence="1">Peroxisome</location>
    </subcellularLocation>
</comment>
<evidence type="ECO:0000256" key="7">
    <source>
        <dbReference type="ARBA" id="ARBA00022832"/>
    </source>
</evidence>
<keyword evidence="8" id="KW-0809">Transit peptide</keyword>
<keyword evidence="22" id="KW-1185">Reference proteome</keyword>
<dbReference type="PANTHER" id="PTHR22589">
    <property type="entry name" value="CARNITINE O-ACYLTRANSFERASE"/>
    <property type="match status" value="1"/>
</dbReference>
<evidence type="ECO:0000256" key="15">
    <source>
        <dbReference type="ARBA" id="ARBA00053195"/>
    </source>
</evidence>
<evidence type="ECO:0000256" key="1">
    <source>
        <dbReference type="ARBA" id="ARBA00004275"/>
    </source>
</evidence>
<evidence type="ECO:0000256" key="18">
    <source>
        <dbReference type="PIRSR" id="PIRSR600542-1"/>
    </source>
</evidence>
<dbReference type="InterPro" id="IPR039551">
    <property type="entry name" value="Cho/carn_acyl_trans"/>
</dbReference>
<accession>A0A1G4J7Q3</accession>
<evidence type="ECO:0000256" key="13">
    <source>
        <dbReference type="ARBA" id="ARBA00023315"/>
    </source>
</evidence>
<evidence type="ECO:0000256" key="17">
    <source>
        <dbReference type="ARBA" id="ARBA00073438"/>
    </source>
</evidence>
<dbReference type="Pfam" id="PF00755">
    <property type="entry name" value="Carn_acyltransf"/>
    <property type="match status" value="1"/>
</dbReference>
<gene>
    <name evidence="21" type="ORF">LAME_0D03686G</name>
</gene>
<dbReference type="SUPFAM" id="SSF52777">
    <property type="entry name" value="CoA-dependent acyltransferases"/>
    <property type="match status" value="2"/>
</dbReference>
<evidence type="ECO:0000256" key="6">
    <source>
        <dbReference type="ARBA" id="ARBA00022792"/>
    </source>
</evidence>
<evidence type="ECO:0000256" key="8">
    <source>
        <dbReference type="ARBA" id="ARBA00022946"/>
    </source>
</evidence>
<dbReference type="GO" id="GO:0004092">
    <property type="term" value="F:carnitine O-acetyltransferase activity"/>
    <property type="evidence" value="ECO:0007669"/>
    <property type="project" value="UniProtKB-EC"/>
</dbReference>
<comment type="similarity">
    <text evidence="3 19">Belongs to the carnitine/choline acetyltransferase family.</text>
</comment>
<evidence type="ECO:0000256" key="11">
    <source>
        <dbReference type="ARBA" id="ARBA00023136"/>
    </source>
</evidence>
<dbReference type="InterPro" id="IPR023213">
    <property type="entry name" value="CAT-like_dom_sf"/>
</dbReference>
<dbReference type="GO" id="GO:0009437">
    <property type="term" value="P:carnitine metabolic process"/>
    <property type="evidence" value="ECO:0007669"/>
    <property type="project" value="TreeGrafter"/>
</dbReference>
<evidence type="ECO:0000256" key="12">
    <source>
        <dbReference type="ARBA" id="ARBA00023140"/>
    </source>
</evidence>
<evidence type="ECO:0000256" key="16">
    <source>
        <dbReference type="ARBA" id="ARBA00066910"/>
    </source>
</evidence>
<sequence length="649" mass="74487">MKETLRITRRMMSSLQRFPFETRNGEFYWAQHPNAFYQQKRKGFQGVTFENQHKMPSLPVPELEETLRKYIETVRPYCRTKEQLEEQKKLCSEFAETKGSQLQSRLKEYAESSRNWLSQFWDNQAYLEYNDPVIPYVSYFYVHKPLTNSHNKIQTDPLIKSTAIIMAVIRFLEAVKDEALPADVAKDHPFCMNSFHMMFNNSRIPGEGRDSNVFYSLHEQNFITVALRGNFYTLQTHNENGEPLGPSAIWQQLYDIVNVRSASIQESTNSGIGTLTSLPRNEWFQSYKQLQSDMVSQQSLEAIQKSLFIVCLDLDTSPVTLEEKARYAWHGNGVNRFFDKPLQFFVAKNGVSAFLAEHSKMDGTPTLLLNDFVCRHIQNMDADKFIDQINQEPSSHAFENSHLPFLVTPAIRNQIQVAHSKFLAVTTEHDLKVWHYNKYGKATIKTLGFSPDAFIQQIIQLGVYKYLRQQLPTYEAASTRRFFKGRTETGRSVSVQSAKFVADWEDPDVTDQEKLASLRASAAAHSSYLKAASAGLGVDRHFFGLKNMLRSGEPIPELFENSLFKYSSTWLISTSQLSSEYFEGYGWSQVNDNGFGLAYMLNKDWLNINIVNKPAASGLSASRLHYYLSQAADEMHALLTKEQNSRSKL</sequence>
<dbReference type="Gene3D" id="3.30.559.10">
    <property type="entry name" value="Chloramphenicol acetyltransferase-like domain"/>
    <property type="match status" value="1"/>
</dbReference>
<organism evidence="21 22">
    <name type="scientific">Lachancea meyersii CBS 8951</name>
    <dbReference type="NCBI Taxonomy" id="1266667"/>
    <lineage>
        <taxon>Eukaryota</taxon>
        <taxon>Fungi</taxon>
        <taxon>Dikarya</taxon>
        <taxon>Ascomycota</taxon>
        <taxon>Saccharomycotina</taxon>
        <taxon>Saccharomycetes</taxon>
        <taxon>Saccharomycetales</taxon>
        <taxon>Saccharomycetaceae</taxon>
        <taxon>Lachancea</taxon>
    </lineage>
</organism>
<evidence type="ECO:0000256" key="4">
    <source>
        <dbReference type="ARBA" id="ARBA00022448"/>
    </source>
</evidence>
<dbReference type="PANTHER" id="PTHR22589:SF103">
    <property type="entry name" value="CARNITINE O-ACETYL-TRANSFERASE, ISOFORM A-RELATED"/>
    <property type="match status" value="1"/>
</dbReference>
<dbReference type="OrthoDB" id="240216at2759"/>
<dbReference type="GO" id="GO:0005743">
    <property type="term" value="C:mitochondrial inner membrane"/>
    <property type="evidence" value="ECO:0007669"/>
    <property type="project" value="UniProtKB-SubCell"/>
</dbReference>
<keyword evidence="4" id="KW-0813">Transport</keyword>
<keyword evidence="11" id="KW-0472">Membrane</keyword>
<name>A0A1G4J7Q3_9SACH</name>
<dbReference type="EMBL" id="LT598482">
    <property type="protein sequence ID" value="SCU85939.1"/>
    <property type="molecule type" value="Genomic_DNA"/>
</dbReference>
<evidence type="ECO:0000256" key="2">
    <source>
        <dbReference type="ARBA" id="ARBA00004443"/>
    </source>
</evidence>
<evidence type="ECO:0000256" key="9">
    <source>
        <dbReference type="ARBA" id="ARBA00023098"/>
    </source>
</evidence>
<dbReference type="FunFam" id="3.30.559.70:FF:000007">
    <property type="entry name" value="Carnitine O-acetyltransferase, mitochondrial"/>
    <property type="match status" value="1"/>
</dbReference>
<keyword evidence="7" id="KW-0276">Fatty acid metabolism</keyword>
<keyword evidence="12" id="KW-0576">Peroxisome</keyword>
<feature type="active site" description="Proton acceptor" evidence="18">
    <location>
        <position position="358"/>
    </location>
</feature>
<evidence type="ECO:0000256" key="19">
    <source>
        <dbReference type="RuleBase" id="RU003801"/>
    </source>
</evidence>
<comment type="catalytic activity">
    <reaction evidence="14">
        <text>(R)-carnitine + acetyl-CoA = O-acetyl-(R)-carnitine + CoA</text>
        <dbReference type="Rhea" id="RHEA:21136"/>
        <dbReference type="ChEBI" id="CHEBI:16347"/>
        <dbReference type="ChEBI" id="CHEBI:57287"/>
        <dbReference type="ChEBI" id="CHEBI:57288"/>
        <dbReference type="ChEBI" id="CHEBI:57589"/>
        <dbReference type="EC" id="2.3.1.7"/>
    </reaction>
</comment>
<dbReference type="GO" id="GO:0005777">
    <property type="term" value="C:peroxisome"/>
    <property type="evidence" value="ECO:0007669"/>
    <property type="project" value="UniProtKB-SubCell"/>
</dbReference>
<keyword evidence="5 19" id="KW-0808">Transferase</keyword>
<protein>
    <recommendedName>
        <fullName evidence="17">Carnitine O-acetyltransferase, mitochondrial</fullName>
        <ecNumber evidence="16">2.3.1.7</ecNumber>
    </recommendedName>
</protein>
<evidence type="ECO:0000313" key="22">
    <source>
        <dbReference type="Proteomes" id="UP000191144"/>
    </source>
</evidence>
<dbReference type="GO" id="GO:0006631">
    <property type="term" value="P:fatty acid metabolic process"/>
    <property type="evidence" value="ECO:0007669"/>
    <property type="project" value="UniProtKB-KW"/>
</dbReference>
<feature type="domain" description="Choline/carnitine acyltransferase" evidence="20">
    <location>
        <begin position="58"/>
        <end position="629"/>
    </location>
</feature>
<dbReference type="EC" id="2.3.1.7" evidence="16"/>
<keyword evidence="10" id="KW-0496">Mitochondrion</keyword>
<dbReference type="InterPro" id="IPR042231">
    <property type="entry name" value="Cho/carn_acyl_trans_2"/>
</dbReference>
<evidence type="ECO:0000313" key="21">
    <source>
        <dbReference type="EMBL" id="SCU85939.1"/>
    </source>
</evidence>
<evidence type="ECO:0000256" key="3">
    <source>
        <dbReference type="ARBA" id="ARBA00005232"/>
    </source>
</evidence>
<evidence type="ECO:0000259" key="20">
    <source>
        <dbReference type="Pfam" id="PF00755"/>
    </source>
</evidence>
<keyword evidence="13 19" id="KW-0012">Acyltransferase</keyword>
<dbReference type="Gene3D" id="3.30.559.70">
    <property type="entry name" value="Choline/Carnitine o-acyltransferase, domain 2"/>
    <property type="match status" value="1"/>
</dbReference>
<dbReference type="Proteomes" id="UP000191144">
    <property type="component" value="Chromosome D"/>
</dbReference>